<comment type="caution">
    <text evidence="3">The sequence shown here is derived from an EMBL/GenBank/DDBJ whole genome shotgun (WGS) entry which is preliminary data.</text>
</comment>
<keyword evidence="4" id="KW-1185">Reference proteome</keyword>
<feature type="domain" description="Heterokaryon incompatibility" evidence="2">
    <location>
        <begin position="46"/>
        <end position="196"/>
    </location>
</feature>
<evidence type="ECO:0000259" key="2">
    <source>
        <dbReference type="Pfam" id="PF06985"/>
    </source>
</evidence>
<gene>
    <name evidence="3" type="ORF">VTL71DRAFT_16569</name>
</gene>
<feature type="region of interest" description="Disordered" evidence="1">
    <location>
        <begin position="385"/>
        <end position="414"/>
    </location>
</feature>
<reference evidence="3 4" key="1">
    <citation type="journal article" date="2024" name="Commun. Biol.">
        <title>Comparative genomic analysis of thermophilic fungi reveals convergent evolutionary adaptations and gene losses.</title>
        <authorList>
            <person name="Steindorff A.S."/>
            <person name="Aguilar-Pontes M.V."/>
            <person name="Robinson A.J."/>
            <person name="Andreopoulos B."/>
            <person name="LaButti K."/>
            <person name="Kuo A."/>
            <person name="Mondo S."/>
            <person name="Riley R."/>
            <person name="Otillar R."/>
            <person name="Haridas S."/>
            <person name="Lipzen A."/>
            <person name="Grimwood J."/>
            <person name="Schmutz J."/>
            <person name="Clum A."/>
            <person name="Reid I.D."/>
            <person name="Moisan M.C."/>
            <person name="Butler G."/>
            <person name="Nguyen T.T.M."/>
            <person name="Dewar K."/>
            <person name="Conant G."/>
            <person name="Drula E."/>
            <person name="Henrissat B."/>
            <person name="Hansel C."/>
            <person name="Singer S."/>
            <person name="Hutchinson M.I."/>
            <person name="de Vries R.P."/>
            <person name="Natvig D.O."/>
            <person name="Powell A.J."/>
            <person name="Tsang A."/>
            <person name="Grigoriev I.V."/>
        </authorList>
    </citation>
    <scope>NUCLEOTIDE SEQUENCE [LARGE SCALE GENOMIC DNA]</scope>
    <source>
        <strain evidence="3 4">CBS 494.80</strain>
    </source>
</reference>
<dbReference type="InterPro" id="IPR052895">
    <property type="entry name" value="HetReg/Transcr_Mod"/>
</dbReference>
<dbReference type="PANTHER" id="PTHR24148:SF73">
    <property type="entry name" value="HET DOMAIN PROTEIN (AFU_ORTHOLOGUE AFUA_8G01020)"/>
    <property type="match status" value="1"/>
</dbReference>
<evidence type="ECO:0000256" key="1">
    <source>
        <dbReference type="SAM" id="MobiDB-lite"/>
    </source>
</evidence>
<sequence length="654" mass="74229">MEVRTIYQPLDPARKEIRLLQILPEVSDEIFCTIKRISLKDAANSYEALSYAWGTEIAKKKVHIRLDDLEITVTPQENLYQALLHLRYLYRDRAEPLIIWADAICINQSDLHEKTFQVQQMKEVYENASIVTVWLGVAADRSDQLIESLRPWAKRRSGISIAQHVAMFTEEANISLSDLKAFLMRSWWSRVWVVQEVASATVVQFYCGNRRISEDEMSTMFQILFLTKNACSLKVESSRTAFERGIAAFQDFGPRRSIFLELPSERRRRRNDLKLMDRFLELYMTEPSSEVAMKASDPRDLVFSLLEISYEDEALSLKADYSKSVEEVFIETATYFLSIGDMRVLSFAQGADRMTTLPSWVPDWASPITFILPSVRWQTQAEEIGDRRYDSGSGSESSRFPHHGPTPLTSSGISDNLFRVDETASTLDTRQYKASKGLQSPQHAVKTSTSGTSLLISAIVLDCVSEVLGSGSHHVPGTEALFSFWDKIYMAARCLPNGVNPYQDLEEAVFHLLTLDRERIDRSGNWAFCRSRRKYWSSAQRAYKSWTDRYSRKGPAEFWDTLKNDAELKGFAIDSSIVTAGKYAFVTEKGFVGMGPRHMLAGDIVIIIAGADVPFVLRMDEHGQYRLIGEAYVQGVMDGEAVVLGLPVVDIDLY</sequence>
<dbReference type="EMBL" id="JAZHXI010000009">
    <property type="protein sequence ID" value="KAL2068471.1"/>
    <property type="molecule type" value="Genomic_DNA"/>
</dbReference>
<proteinExistence type="predicted"/>
<protein>
    <recommendedName>
        <fullName evidence="2">Heterokaryon incompatibility domain-containing protein</fullName>
    </recommendedName>
</protein>
<dbReference type="Pfam" id="PF06985">
    <property type="entry name" value="HET"/>
    <property type="match status" value="1"/>
</dbReference>
<evidence type="ECO:0000313" key="4">
    <source>
        <dbReference type="Proteomes" id="UP001595075"/>
    </source>
</evidence>
<dbReference type="InterPro" id="IPR010730">
    <property type="entry name" value="HET"/>
</dbReference>
<accession>A0ABR4CET2</accession>
<dbReference type="Proteomes" id="UP001595075">
    <property type="component" value="Unassembled WGS sequence"/>
</dbReference>
<dbReference type="Pfam" id="PF26639">
    <property type="entry name" value="Het-6_barrel"/>
    <property type="match status" value="1"/>
</dbReference>
<organism evidence="3 4">
    <name type="scientific">Oculimacula yallundae</name>
    <dbReference type="NCBI Taxonomy" id="86028"/>
    <lineage>
        <taxon>Eukaryota</taxon>
        <taxon>Fungi</taxon>
        <taxon>Dikarya</taxon>
        <taxon>Ascomycota</taxon>
        <taxon>Pezizomycotina</taxon>
        <taxon>Leotiomycetes</taxon>
        <taxon>Helotiales</taxon>
        <taxon>Ploettnerulaceae</taxon>
        <taxon>Oculimacula</taxon>
    </lineage>
</organism>
<name>A0ABR4CET2_9HELO</name>
<evidence type="ECO:0000313" key="3">
    <source>
        <dbReference type="EMBL" id="KAL2068471.1"/>
    </source>
</evidence>
<dbReference type="PANTHER" id="PTHR24148">
    <property type="entry name" value="ANKYRIN REPEAT DOMAIN-CONTAINING PROTEIN 39 HOMOLOG-RELATED"/>
    <property type="match status" value="1"/>
</dbReference>